<dbReference type="EMBL" id="JABFTP020000062">
    <property type="protein sequence ID" value="KAL3273000.1"/>
    <property type="molecule type" value="Genomic_DNA"/>
</dbReference>
<keyword evidence="2" id="KW-1185">Reference proteome</keyword>
<dbReference type="AlphaFoldDB" id="A0ABD2N2K7"/>
<gene>
    <name evidence="1" type="ORF">HHI36_014456</name>
</gene>
<reference evidence="1 2" key="1">
    <citation type="journal article" date="2021" name="BMC Biol.">
        <title>Horizontally acquired antibacterial genes associated with adaptive radiation of ladybird beetles.</title>
        <authorList>
            <person name="Li H.S."/>
            <person name="Tang X.F."/>
            <person name="Huang Y.H."/>
            <person name="Xu Z.Y."/>
            <person name="Chen M.L."/>
            <person name="Du X.Y."/>
            <person name="Qiu B.Y."/>
            <person name="Chen P.T."/>
            <person name="Zhang W."/>
            <person name="Slipinski A."/>
            <person name="Escalona H.E."/>
            <person name="Waterhouse R.M."/>
            <person name="Zwick A."/>
            <person name="Pang H."/>
        </authorList>
    </citation>
    <scope>NUCLEOTIDE SEQUENCE [LARGE SCALE GENOMIC DNA]</scope>
    <source>
        <strain evidence="1">SYSU2018</strain>
    </source>
</reference>
<accession>A0ABD2N2K7</accession>
<proteinExistence type="predicted"/>
<name>A0ABD2N2K7_9CUCU</name>
<comment type="caution">
    <text evidence="1">The sequence shown here is derived from an EMBL/GenBank/DDBJ whole genome shotgun (WGS) entry which is preliminary data.</text>
</comment>
<evidence type="ECO:0000313" key="2">
    <source>
        <dbReference type="Proteomes" id="UP001516400"/>
    </source>
</evidence>
<organism evidence="1 2">
    <name type="scientific">Cryptolaemus montrouzieri</name>
    <dbReference type="NCBI Taxonomy" id="559131"/>
    <lineage>
        <taxon>Eukaryota</taxon>
        <taxon>Metazoa</taxon>
        <taxon>Ecdysozoa</taxon>
        <taxon>Arthropoda</taxon>
        <taxon>Hexapoda</taxon>
        <taxon>Insecta</taxon>
        <taxon>Pterygota</taxon>
        <taxon>Neoptera</taxon>
        <taxon>Endopterygota</taxon>
        <taxon>Coleoptera</taxon>
        <taxon>Polyphaga</taxon>
        <taxon>Cucujiformia</taxon>
        <taxon>Coccinelloidea</taxon>
        <taxon>Coccinellidae</taxon>
        <taxon>Scymninae</taxon>
        <taxon>Scymnini</taxon>
        <taxon>Cryptolaemus</taxon>
    </lineage>
</organism>
<dbReference type="Proteomes" id="UP001516400">
    <property type="component" value="Unassembled WGS sequence"/>
</dbReference>
<evidence type="ECO:0000313" key="1">
    <source>
        <dbReference type="EMBL" id="KAL3273000.1"/>
    </source>
</evidence>
<sequence>MSSRKSDVFRNKLQKLLHQVGDIEEVKELIDDISSQDERIFENAEEIIILAEDDTVENMSLIDHRVEINMDKLSKNEKHHKKNNVHNSKRFKNILKPSDNAAGSIYKLNDSQAKLDKTNCMELSLKHFFKSFSISMENFPQFVVENTQDVIAGIISEMKVRALLDTEKHLNSKENGCGTIISNENLLSRASVDEFFEQIANTVVKFPPTLIAEIKMIVCSIMCETELLVMKEKERSKYSATFTFLPSGRTGD</sequence>
<protein>
    <submittedName>
        <fullName evidence="1">Uncharacterized protein</fullName>
    </submittedName>
</protein>